<protein>
    <submittedName>
        <fullName evidence="2">Uncharacterized protein</fullName>
    </submittedName>
</protein>
<keyword evidence="3" id="KW-1185">Reference proteome</keyword>
<organism evidence="2 3">
    <name type="scientific">Zizania palustris</name>
    <name type="common">Northern wild rice</name>
    <dbReference type="NCBI Taxonomy" id="103762"/>
    <lineage>
        <taxon>Eukaryota</taxon>
        <taxon>Viridiplantae</taxon>
        <taxon>Streptophyta</taxon>
        <taxon>Embryophyta</taxon>
        <taxon>Tracheophyta</taxon>
        <taxon>Spermatophyta</taxon>
        <taxon>Magnoliopsida</taxon>
        <taxon>Liliopsida</taxon>
        <taxon>Poales</taxon>
        <taxon>Poaceae</taxon>
        <taxon>BOP clade</taxon>
        <taxon>Oryzoideae</taxon>
        <taxon>Oryzeae</taxon>
        <taxon>Zizaniinae</taxon>
        <taxon>Zizania</taxon>
    </lineage>
</organism>
<sequence>MCDPVIHGRLTPLLFQMEQSKLLGPQHLLLCTLNKFHMELLQQTLAKDQSHEADIKAQTTICAQYKIVVALLQEIGRLQRVEGAGALSAKEKMTRLSHHLASLPIQPPSQAPDELHQNCHQAKHGGPEPCLRRANARSRVFK</sequence>
<dbReference type="OrthoDB" id="3295at2759"/>
<dbReference type="GO" id="GO:0000045">
    <property type="term" value="P:autophagosome assembly"/>
    <property type="evidence" value="ECO:0007669"/>
    <property type="project" value="InterPro"/>
</dbReference>
<dbReference type="PANTHER" id="PTHR19878">
    <property type="entry name" value="AUTOPHAGY PROTEIN 16-LIKE"/>
    <property type="match status" value="1"/>
</dbReference>
<proteinExistence type="predicted"/>
<reference evidence="2" key="2">
    <citation type="submission" date="2021-02" db="EMBL/GenBank/DDBJ databases">
        <authorList>
            <person name="Kimball J.A."/>
            <person name="Haas M.W."/>
            <person name="Macchietto M."/>
            <person name="Kono T."/>
            <person name="Duquette J."/>
            <person name="Shao M."/>
        </authorList>
    </citation>
    <scope>NUCLEOTIDE SEQUENCE</scope>
    <source>
        <tissue evidence="2">Fresh leaf tissue</tissue>
    </source>
</reference>
<accession>A0A8J5RLW2</accession>
<evidence type="ECO:0000313" key="3">
    <source>
        <dbReference type="Proteomes" id="UP000729402"/>
    </source>
</evidence>
<name>A0A8J5RLW2_ZIZPA</name>
<dbReference type="Proteomes" id="UP000729402">
    <property type="component" value="Unassembled WGS sequence"/>
</dbReference>
<dbReference type="PANTHER" id="PTHR19878:SF17">
    <property type="entry name" value="TRANSDUCIN_WD40 REPEAT-LIKE SUPERFAMILY PROTEIN"/>
    <property type="match status" value="1"/>
</dbReference>
<dbReference type="InterPro" id="IPR045160">
    <property type="entry name" value="ATG16"/>
</dbReference>
<dbReference type="AlphaFoldDB" id="A0A8J5RLW2"/>
<gene>
    <name evidence="2" type="ORF">GUJ93_ZPchr0009g217</name>
</gene>
<evidence type="ECO:0000256" key="1">
    <source>
        <dbReference type="SAM" id="MobiDB-lite"/>
    </source>
</evidence>
<comment type="caution">
    <text evidence="2">The sequence shown here is derived from an EMBL/GenBank/DDBJ whole genome shotgun (WGS) entry which is preliminary data.</text>
</comment>
<feature type="region of interest" description="Disordered" evidence="1">
    <location>
        <begin position="121"/>
        <end position="142"/>
    </location>
</feature>
<evidence type="ECO:0000313" key="2">
    <source>
        <dbReference type="EMBL" id="KAG8048518.1"/>
    </source>
</evidence>
<dbReference type="EMBL" id="JAAALK010000289">
    <property type="protein sequence ID" value="KAG8048518.1"/>
    <property type="molecule type" value="Genomic_DNA"/>
</dbReference>
<reference evidence="2" key="1">
    <citation type="journal article" date="2021" name="bioRxiv">
        <title>Whole Genome Assembly and Annotation of Northern Wild Rice, Zizania palustris L., Supports a Whole Genome Duplication in the Zizania Genus.</title>
        <authorList>
            <person name="Haas M."/>
            <person name="Kono T."/>
            <person name="Macchietto M."/>
            <person name="Millas R."/>
            <person name="McGilp L."/>
            <person name="Shao M."/>
            <person name="Duquette J."/>
            <person name="Hirsch C.N."/>
            <person name="Kimball J."/>
        </authorList>
    </citation>
    <scope>NUCLEOTIDE SEQUENCE</scope>
    <source>
        <tissue evidence="2">Fresh leaf tissue</tissue>
    </source>
</reference>